<evidence type="ECO:0000259" key="1">
    <source>
        <dbReference type="Pfam" id="PF01037"/>
    </source>
</evidence>
<reference evidence="2" key="1">
    <citation type="submission" date="2014-11" db="EMBL/GenBank/DDBJ databases">
        <authorList>
            <person name="Zhu J."/>
            <person name="Qi W."/>
            <person name="Song R."/>
        </authorList>
    </citation>
    <scope>NUCLEOTIDE SEQUENCE</scope>
</reference>
<feature type="domain" description="Transcription regulator AsnC/Lrp ligand binding" evidence="1">
    <location>
        <begin position="6"/>
        <end position="76"/>
    </location>
</feature>
<protein>
    <submittedName>
        <fullName evidence="2">Transcription regulator</fullName>
    </submittedName>
</protein>
<dbReference type="EMBL" id="KP211822">
    <property type="protein sequence ID" value="ANV79357.1"/>
    <property type="molecule type" value="Genomic_DNA"/>
</dbReference>
<dbReference type="InterPro" id="IPR011008">
    <property type="entry name" value="Dimeric_a/b-barrel"/>
</dbReference>
<sequence length="77" mass="8696">MSTAFVLFKCQPQRELEVYLALLEIDSVSETHVAYGEYDLVARIDFEDEKEMAKTLIGNMRSIPGVQKTETLIAVEA</sequence>
<organism evidence="2">
    <name type="scientific">uncultured Poseidoniia archaeon</name>
    <dbReference type="NCBI Taxonomy" id="1697135"/>
    <lineage>
        <taxon>Archaea</taxon>
        <taxon>Methanobacteriati</taxon>
        <taxon>Thermoplasmatota</taxon>
        <taxon>Candidatus Poseidoniia</taxon>
        <taxon>environmental samples</taxon>
    </lineage>
</organism>
<accession>A0A1B1TAP5</accession>
<dbReference type="Pfam" id="PF01037">
    <property type="entry name" value="AsnC_trans_reg"/>
    <property type="match status" value="1"/>
</dbReference>
<dbReference type="InterPro" id="IPR019887">
    <property type="entry name" value="Tscrpt_reg_AsnC/Lrp_C"/>
</dbReference>
<proteinExistence type="predicted"/>
<reference evidence="2" key="2">
    <citation type="journal article" date="2015" name="ISME J.">
        <title>A new class of marine Euryarchaeota group II from the Mediterranean deep chlorophyll maximum.</title>
        <authorList>
            <person name="Martin-Cuadrado A.B."/>
            <person name="Garcia-Heredia I."/>
            <person name="Molto A.G."/>
            <person name="Lopez-Ubeda R."/>
            <person name="Kimes N."/>
            <person name="Lopez-Garcia P."/>
            <person name="Moreira D."/>
            <person name="Rodriguez-Valera F."/>
        </authorList>
    </citation>
    <scope>NUCLEOTIDE SEQUENCE</scope>
</reference>
<evidence type="ECO:0000313" key="2">
    <source>
        <dbReference type="EMBL" id="ANV79357.1"/>
    </source>
</evidence>
<dbReference type="SUPFAM" id="SSF54909">
    <property type="entry name" value="Dimeric alpha+beta barrel"/>
    <property type="match status" value="1"/>
</dbReference>
<dbReference type="Gene3D" id="3.30.70.920">
    <property type="match status" value="1"/>
</dbReference>
<name>A0A1B1TAP5_9ARCH</name>
<dbReference type="AlphaFoldDB" id="A0A1B1TAP5"/>